<dbReference type="Pfam" id="PF08327">
    <property type="entry name" value="AHSA1"/>
    <property type="match status" value="1"/>
</dbReference>
<evidence type="ECO:0000313" key="3">
    <source>
        <dbReference type="EMBL" id="XBM01830.1"/>
    </source>
</evidence>
<gene>
    <name evidence="3" type="ORF">ABHF33_06050</name>
</gene>
<dbReference type="InterPro" id="IPR023393">
    <property type="entry name" value="START-like_dom_sf"/>
</dbReference>
<dbReference type="EMBL" id="CP157355">
    <property type="protein sequence ID" value="XBM01830.1"/>
    <property type="molecule type" value="Genomic_DNA"/>
</dbReference>
<accession>A0AAU7FDZ1</accession>
<dbReference type="KEGG" id="cmav:ABHF33_06050"/>
<sequence length="168" mass="18674">MTTTGEQFDPQLDLAFEREVPLPPEAIWAAWTQPEHLVHWFTPAPWRTTECQIDLRPGGLFHTEMKGPEEGQQFSGVGCYLDIIPQRRLVWTNALLPGFRPNPSFADSSCGDFPFTATIELTPTPGGTLYKAIVTHRDADGRAQHAAMGFEEGWGKALEQLVAHMQAA</sequence>
<dbReference type="SUPFAM" id="SSF55961">
    <property type="entry name" value="Bet v1-like"/>
    <property type="match status" value="1"/>
</dbReference>
<proteinExistence type="inferred from homology"/>
<dbReference type="Gene3D" id="3.30.530.20">
    <property type="match status" value="1"/>
</dbReference>
<feature type="domain" description="Activator of Hsp90 ATPase homologue 1/2-like C-terminal" evidence="2">
    <location>
        <begin position="22"/>
        <end position="165"/>
    </location>
</feature>
<name>A0AAU7FDZ1_9NEIS</name>
<dbReference type="AlphaFoldDB" id="A0AAU7FDZ1"/>
<comment type="similarity">
    <text evidence="1">Belongs to the AHA1 family.</text>
</comment>
<reference evidence="3" key="1">
    <citation type="submission" date="2024-05" db="EMBL/GenBank/DDBJ databases">
        <authorList>
            <person name="Yang L."/>
            <person name="Pan L."/>
        </authorList>
    </citation>
    <scope>NUCLEOTIDE SEQUENCE</scope>
    <source>
        <strain evidence="3">FCG-7</strain>
    </source>
</reference>
<dbReference type="RefSeq" id="WP_348946071.1">
    <property type="nucleotide sequence ID" value="NZ_CP157355.1"/>
</dbReference>
<protein>
    <submittedName>
        <fullName evidence="3">SRPBCC family protein</fullName>
    </submittedName>
</protein>
<dbReference type="CDD" id="cd08896">
    <property type="entry name" value="SRPBCC_CalC_Aha1-like_3"/>
    <property type="match status" value="1"/>
</dbReference>
<evidence type="ECO:0000256" key="1">
    <source>
        <dbReference type="ARBA" id="ARBA00006817"/>
    </source>
</evidence>
<evidence type="ECO:0000259" key="2">
    <source>
        <dbReference type="Pfam" id="PF08327"/>
    </source>
</evidence>
<organism evidence="3">
    <name type="scientific">Chitinibacter mangrovi</name>
    <dbReference type="NCBI Taxonomy" id="3153927"/>
    <lineage>
        <taxon>Bacteria</taxon>
        <taxon>Pseudomonadati</taxon>
        <taxon>Pseudomonadota</taxon>
        <taxon>Betaproteobacteria</taxon>
        <taxon>Neisseriales</taxon>
        <taxon>Chitinibacteraceae</taxon>
        <taxon>Chitinibacter</taxon>
    </lineage>
</organism>
<dbReference type="InterPro" id="IPR013538">
    <property type="entry name" value="ASHA1/2-like_C"/>
</dbReference>